<dbReference type="Pfam" id="PF12867">
    <property type="entry name" value="DinB_2"/>
    <property type="match status" value="1"/>
</dbReference>
<gene>
    <name evidence="2" type="ORF">OP10G_3964</name>
</gene>
<evidence type="ECO:0000313" key="3">
    <source>
        <dbReference type="Proteomes" id="UP000027982"/>
    </source>
</evidence>
<evidence type="ECO:0000259" key="1">
    <source>
        <dbReference type="Pfam" id="PF12867"/>
    </source>
</evidence>
<dbReference type="InterPro" id="IPR024775">
    <property type="entry name" value="DinB-like"/>
</dbReference>
<keyword evidence="3" id="KW-1185">Reference proteome</keyword>
<evidence type="ECO:0000313" key="2">
    <source>
        <dbReference type="EMBL" id="AIE87332.1"/>
    </source>
</evidence>
<dbReference type="InterPro" id="IPR034660">
    <property type="entry name" value="DinB/YfiT-like"/>
</dbReference>
<dbReference type="HOGENOM" id="CLU_1560675_0_0_0"/>
<dbReference type="Proteomes" id="UP000027982">
    <property type="component" value="Chromosome"/>
</dbReference>
<accession>A0A068NVD1</accession>
<protein>
    <recommendedName>
        <fullName evidence="1">DinB-like domain-containing protein</fullName>
    </recommendedName>
</protein>
<name>A0A068NVD1_FIMGI</name>
<dbReference type="EMBL" id="CP007139">
    <property type="protein sequence ID" value="AIE87332.1"/>
    <property type="molecule type" value="Genomic_DNA"/>
</dbReference>
<organism evidence="2 3">
    <name type="scientific">Fimbriimonas ginsengisoli Gsoil 348</name>
    <dbReference type="NCBI Taxonomy" id="661478"/>
    <lineage>
        <taxon>Bacteria</taxon>
        <taxon>Bacillati</taxon>
        <taxon>Armatimonadota</taxon>
        <taxon>Fimbriimonadia</taxon>
        <taxon>Fimbriimonadales</taxon>
        <taxon>Fimbriimonadaceae</taxon>
        <taxon>Fimbriimonas</taxon>
    </lineage>
</organism>
<dbReference type="SUPFAM" id="SSF109854">
    <property type="entry name" value="DinB/YfiT-like putative metalloenzymes"/>
    <property type="match status" value="1"/>
</dbReference>
<dbReference type="AlphaFoldDB" id="A0A068NVD1"/>
<dbReference type="KEGG" id="fgi:OP10G_3964"/>
<feature type="domain" description="DinB-like" evidence="1">
    <location>
        <begin position="31"/>
        <end position="164"/>
    </location>
</feature>
<proteinExistence type="predicted"/>
<reference evidence="2 3" key="1">
    <citation type="journal article" date="2014" name="PLoS ONE">
        <title>The first complete genome sequence of the class fimbriimonadia in the phylum armatimonadetes.</title>
        <authorList>
            <person name="Hu Z.Y."/>
            <person name="Wang Y.Z."/>
            <person name="Im W.T."/>
            <person name="Wang S.Y."/>
            <person name="Zhao G.P."/>
            <person name="Zheng H.J."/>
            <person name="Quan Z.X."/>
        </authorList>
    </citation>
    <scope>NUCLEOTIDE SEQUENCE [LARGE SCALE GENOMIC DNA]</scope>
    <source>
        <strain evidence="2">Gsoil 348</strain>
    </source>
</reference>
<dbReference type="Gene3D" id="1.20.120.450">
    <property type="entry name" value="dinb family like domain"/>
    <property type="match status" value="1"/>
</dbReference>
<sequence length="178" mass="20865">MKSYPDLFSSHRSDETKEEMVTIHDHLKARFAFTRQDLEQVLGRLKDSDLPWAPREGMPTIADLLLEIANKEKETLVWVQKGVWPDEDPDAFDTQSATLHKIRSTFGLLRTATYAYIDSLSEAELEESVHSPERWWEAMRQTECPLSEVLRNIAVHEWYHTAQLVTYLWLRGDDPKHW</sequence>